<organism evidence="1 2">
    <name type="scientific">Desulfofundulus australicus DSM 11792</name>
    <dbReference type="NCBI Taxonomy" id="1121425"/>
    <lineage>
        <taxon>Bacteria</taxon>
        <taxon>Bacillati</taxon>
        <taxon>Bacillota</taxon>
        <taxon>Clostridia</taxon>
        <taxon>Eubacteriales</taxon>
        <taxon>Peptococcaceae</taxon>
        <taxon>Desulfofundulus</taxon>
    </lineage>
</organism>
<keyword evidence="2" id="KW-1185">Reference proteome</keyword>
<dbReference type="EMBL" id="FQUW01000018">
    <property type="protein sequence ID" value="SHF21350.1"/>
    <property type="molecule type" value="Genomic_DNA"/>
</dbReference>
<name>A0A1M4ZTE4_9FIRM</name>
<proteinExistence type="predicted"/>
<dbReference type="PANTHER" id="PTHR34547:SF1">
    <property type="entry name" value="YACP-LIKE NYN DOMAIN PROTEIN"/>
    <property type="match status" value="1"/>
</dbReference>
<dbReference type="Pfam" id="PF05991">
    <property type="entry name" value="NYN_YacP"/>
    <property type="match status" value="1"/>
</dbReference>
<dbReference type="RefSeq" id="WP_073165115.1">
    <property type="nucleotide sequence ID" value="NZ_FQUW01000018.1"/>
</dbReference>
<gene>
    <name evidence="1" type="ORF">SAMN02745218_01700</name>
</gene>
<dbReference type="InterPro" id="IPR010298">
    <property type="entry name" value="YacP-like"/>
</dbReference>
<dbReference type="PANTHER" id="PTHR34547">
    <property type="entry name" value="YACP-LIKE NYN DOMAIN PROTEIN"/>
    <property type="match status" value="1"/>
</dbReference>
<sequence length="171" mass="19729">MDEYLIVDGYNIIHAWPELEQLSGDSSLEHARTRLVDILVNYAALTGEHVVVVFDAHQVKQAGDRSETVGGVEVVYTPEGETADAVIEKLVGELSRRGTVYVATYDWAEQRMILGRGAYRITPRELWEKVQRTREEGKKHFDSGRPADAYLENRLVDEIRLIFERWRRRKD</sequence>
<protein>
    <recommendedName>
        <fullName evidence="3">NYN domain-containing protein</fullName>
    </recommendedName>
</protein>
<reference evidence="2" key="1">
    <citation type="submission" date="2016-11" db="EMBL/GenBank/DDBJ databases">
        <authorList>
            <person name="Varghese N."/>
            <person name="Submissions S."/>
        </authorList>
    </citation>
    <scope>NUCLEOTIDE SEQUENCE [LARGE SCALE GENOMIC DNA]</scope>
    <source>
        <strain evidence="2">DSM 11792</strain>
    </source>
</reference>
<evidence type="ECO:0008006" key="3">
    <source>
        <dbReference type="Google" id="ProtNLM"/>
    </source>
</evidence>
<dbReference type="CDD" id="cd10912">
    <property type="entry name" value="PIN_YacP-like"/>
    <property type="match status" value="1"/>
</dbReference>
<evidence type="ECO:0000313" key="1">
    <source>
        <dbReference type="EMBL" id="SHF21350.1"/>
    </source>
</evidence>
<accession>A0A1M4ZTE4</accession>
<dbReference type="AlphaFoldDB" id="A0A1M4ZTE4"/>
<evidence type="ECO:0000313" key="2">
    <source>
        <dbReference type="Proteomes" id="UP000184196"/>
    </source>
</evidence>
<dbReference type="OrthoDB" id="9792160at2"/>
<dbReference type="Proteomes" id="UP000184196">
    <property type="component" value="Unassembled WGS sequence"/>
</dbReference>